<dbReference type="EMBL" id="JBHUIG010000003">
    <property type="protein sequence ID" value="MFD2318004.1"/>
    <property type="molecule type" value="Genomic_DNA"/>
</dbReference>
<dbReference type="Proteomes" id="UP001597287">
    <property type="component" value="Unassembled WGS sequence"/>
</dbReference>
<keyword evidence="3" id="KW-1185">Reference proteome</keyword>
<comment type="caution">
    <text evidence="2">The sequence shown here is derived from an EMBL/GenBank/DDBJ whole genome shotgun (WGS) entry which is preliminary data.</text>
</comment>
<name>A0ABW5EN12_9BURK</name>
<proteinExistence type="predicted"/>
<dbReference type="RefSeq" id="WP_380104728.1">
    <property type="nucleotide sequence ID" value="NZ_JBHSIH010000001.1"/>
</dbReference>
<gene>
    <name evidence="2" type="ORF">ACFSPV_04765</name>
</gene>
<evidence type="ECO:0000313" key="3">
    <source>
        <dbReference type="Proteomes" id="UP001597287"/>
    </source>
</evidence>
<reference evidence="3" key="1">
    <citation type="journal article" date="2019" name="Int. J. Syst. Evol. Microbiol.">
        <title>The Global Catalogue of Microorganisms (GCM) 10K type strain sequencing project: providing services to taxonomists for standard genome sequencing and annotation.</title>
        <authorList>
            <consortium name="The Broad Institute Genomics Platform"/>
            <consortium name="The Broad Institute Genome Sequencing Center for Infectious Disease"/>
            <person name="Wu L."/>
            <person name="Ma J."/>
        </authorList>
    </citation>
    <scope>NUCLEOTIDE SEQUENCE [LARGE SCALE GENOMIC DNA]</scope>
    <source>
        <strain evidence="3">CCUG 62793</strain>
    </source>
</reference>
<organism evidence="2 3">
    <name type="scientific">Delftia deserti</name>
    <dbReference type="NCBI Taxonomy" id="1651218"/>
    <lineage>
        <taxon>Bacteria</taxon>
        <taxon>Pseudomonadati</taxon>
        <taxon>Pseudomonadota</taxon>
        <taxon>Betaproteobacteria</taxon>
        <taxon>Burkholderiales</taxon>
        <taxon>Comamonadaceae</taxon>
        <taxon>Delftia</taxon>
    </lineage>
</organism>
<feature type="region of interest" description="Disordered" evidence="1">
    <location>
        <begin position="78"/>
        <end position="97"/>
    </location>
</feature>
<evidence type="ECO:0000256" key="1">
    <source>
        <dbReference type="SAM" id="MobiDB-lite"/>
    </source>
</evidence>
<sequence>MSNTNTQKPNLTPQEHHALECALIQELLDTLQREPRRTTVVLSALFLLIRGFSRQLPPEGVADVAFLAGSLAGELLESSAKASPSFPGHVPASMTTH</sequence>
<evidence type="ECO:0000313" key="2">
    <source>
        <dbReference type="EMBL" id="MFD2318004.1"/>
    </source>
</evidence>
<protein>
    <submittedName>
        <fullName evidence="2">Uncharacterized protein</fullName>
    </submittedName>
</protein>
<accession>A0ABW5EN12</accession>